<organism evidence="2 3">
    <name type="scientific">Turnix velox</name>
    <name type="common">Little buttonquail</name>
    <dbReference type="NCBI Taxonomy" id="2529409"/>
    <lineage>
        <taxon>Eukaryota</taxon>
        <taxon>Metazoa</taxon>
        <taxon>Chordata</taxon>
        <taxon>Craniata</taxon>
        <taxon>Vertebrata</taxon>
        <taxon>Euteleostomi</taxon>
        <taxon>Archelosauria</taxon>
        <taxon>Archosauria</taxon>
        <taxon>Dinosauria</taxon>
        <taxon>Saurischia</taxon>
        <taxon>Theropoda</taxon>
        <taxon>Coelurosauria</taxon>
        <taxon>Aves</taxon>
        <taxon>Neognathae</taxon>
        <taxon>Neoaves</taxon>
        <taxon>Charadriiformes</taxon>
        <taxon>Turnicidae</taxon>
        <taxon>Turnix</taxon>
    </lineage>
</organism>
<gene>
    <name evidence="2" type="primary">Apof</name>
    <name evidence="2" type="ORF">TURVEL_R14275</name>
</gene>
<sequence length="237" mass="24810">VSCQTLSSNSLPGFPLLPRVPRALARAALSLTLSGAGCGSEAEEEAQKLSQELGPTLAAMLLKGLKGLRDVPAPQTLSLLLSLAQPCLETPTAGGTDQRMVMAASGCRHVRRKREEEKEKEEEEEDPCSPAGEEEAHKVVEWIPGVSTFYNLGTSIYFAFQGCEVVASSRALEVAEDLGYAGLAAITAGLGGPVALGVQLGLQPGLKAGVRALFDYFTSQGDPQPLPTAHSGPVLID</sequence>
<dbReference type="Proteomes" id="UP000582182">
    <property type="component" value="Unassembled WGS sequence"/>
</dbReference>
<dbReference type="EMBL" id="VZTY01042559">
    <property type="protein sequence ID" value="NXU59991.1"/>
    <property type="molecule type" value="Genomic_DNA"/>
</dbReference>
<evidence type="ECO:0000313" key="3">
    <source>
        <dbReference type="Proteomes" id="UP000582182"/>
    </source>
</evidence>
<dbReference type="Pfam" id="PF15148">
    <property type="entry name" value="Apolipo_F"/>
    <property type="match status" value="1"/>
</dbReference>
<feature type="non-terminal residue" evidence="2">
    <location>
        <position position="237"/>
    </location>
</feature>
<evidence type="ECO:0000256" key="1">
    <source>
        <dbReference type="SAM" id="MobiDB-lite"/>
    </source>
</evidence>
<dbReference type="InterPro" id="IPR026114">
    <property type="entry name" value="APOF"/>
</dbReference>
<dbReference type="OrthoDB" id="9895613at2759"/>
<dbReference type="PANTHER" id="PTHR15011:SF3">
    <property type="entry name" value="APOLIPOPROTEIN F"/>
    <property type="match status" value="1"/>
</dbReference>
<name>A0A7L3M2C3_9CHAR</name>
<dbReference type="GO" id="GO:0008203">
    <property type="term" value="P:cholesterol metabolic process"/>
    <property type="evidence" value="ECO:0007669"/>
    <property type="project" value="TreeGrafter"/>
</dbReference>
<comment type="caution">
    <text evidence="2">The sequence shown here is derived from an EMBL/GenBank/DDBJ whole genome shotgun (WGS) entry which is preliminary data.</text>
</comment>
<feature type="non-terminal residue" evidence="2">
    <location>
        <position position="1"/>
    </location>
</feature>
<proteinExistence type="predicted"/>
<feature type="compositionally biased region" description="Acidic residues" evidence="1">
    <location>
        <begin position="118"/>
        <end position="127"/>
    </location>
</feature>
<accession>A0A7L3M2C3</accession>
<reference evidence="2 3" key="1">
    <citation type="submission" date="2019-09" db="EMBL/GenBank/DDBJ databases">
        <title>Bird 10,000 Genomes (B10K) Project - Family phase.</title>
        <authorList>
            <person name="Zhang G."/>
        </authorList>
    </citation>
    <scope>NUCLEOTIDE SEQUENCE [LARGE SCALE GENOMIC DNA]</scope>
    <source>
        <strain evidence="2">B10K-DU-029-46</strain>
    </source>
</reference>
<dbReference type="GO" id="GO:0005615">
    <property type="term" value="C:extracellular space"/>
    <property type="evidence" value="ECO:0007669"/>
    <property type="project" value="TreeGrafter"/>
</dbReference>
<dbReference type="AlphaFoldDB" id="A0A7L3M2C3"/>
<protein>
    <submittedName>
        <fullName evidence="2">APOF protein</fullName>
    </submittedName>
</protein>
<keyword evidence="3" id="KW-1185">Reference proteome</keyword>
<feature type="region of interest" description="Disordered" evidence="1">
    <location>
        <begin position="110"/>
        <end position="134"/>
    </location>
</feature>
<dbReference type="PANTHER" id="PTHR15011">
    <property type="entry name" value="APOLIPOPROTEIN F"/>
    <property type="match status" value="1"/>
</dbReference>
<evidence type="ECO:0000313" key="2">
    <source>
        <dbReference type="EMBL" id="NXU59991.1"/>
    </source>
</evidence>